<gene>
    <name evidence="1" type="ORF">CINCED_3A013306</name>
</gene>
<protein>
    <submittedName>
        <fullName evidence="1">Uncharacterized protein</fullName>
    </submittedName>
</protein>
<name>A0A5E4MQM9_9HEMI</name>
<organism evidence="1 2">
    <name type="scientific">Cinara cedri</name>
    <dbReference type="NCBI Taxonomy" id="506608"/>
    <lineage>
        <taxon>Eukaryota</taxon>
        <taxon>Metazoa</taxon>
        <taxon>Ecdysozoa</taxon>
        <taxon>Arthropoda</taxon>
        <taxon>Hexapoda</taxon>
        <taxon>Insecta</taxon>
        <taxon>Pterygota</taxon>
        <taxon>Neoptera</taxon>
        <taxon>Paraneoptera</taxon>
        <taxon>Hemiptera</taxon>
        <taxon>Sternorrhyncha</taxon>
        <taxon>Aphidomorpha</taxon>
        <taxon>Aphidoidea</taxon>
        <taxon>Aphididae</taxon>
        <taxon>Lachninae</taxon>
        <taxon>Cinara</taxon>
    </lineage>
</organism>
<keyword evidence="2" id="KW-1185">Reference proteome</keyword>
<dbReference type="EMBL" id="CABPRJ010000957">
    <property type="protein sequence ID" value="VVC32626.1"/>
    <property type="molecule type" value="Genomic_DNA"/>
</dbReference>
<evidence type="ECO:0000313" key="2">
    <source>
        <dbReference type="Proteomes" id="UP000325440"/>
    </source>
</evidence>
<sequence length="71" mass="8085">MEKYTVKPDNLPSVSSDAGGIHPRCSCLGAVIWKLYQLSSVTSYVDFDQFYWSVKKLCADLQIYRLGYDVD</sequence>
<proteinExistence type="predicted"/>
<dbReference type="Proteomes" id="UP000325440">
    <property type="component" value="Unassembled WGS sequence"/>
</dbReference>
<dbReference type="AlphaFoldDB" id="A0A5E4MQM9"/>
<accession>A0A5E4MQM9</accession>
<reference evidence="1 2" key="1">
    <citation type="submission" date="2019-08" db="EMBL/GenBank/DDBJ databases">
        <authorList>
            <person name="Alioto T."/>
            <person name="Alioto T."/>
            <person name="Gomez Garrido J."/>
        </authorList>
    </citation>
    <scope>NUCLEOTIDE SEQUENCE [LARGE SCALE GENOMIC DNA]</scope>
</reference>
<evidence type="ECO:0000313" key="1">
    <source>
        <dbReference type="EMBL" id="VVC32626.1"/>
    </source>
</evidence>